<dbReference type="InterPro" id="IPR002885">
    <property type="entry name" value="PPR_rpt"/>
</dbReference>
<dbReference type="Gene3D" id="1.25.40.10">
    <property type="entry name" value="Tetratricopeptide repeat domain"/>
    <property type="match status" value="3"/>
</dbReference>
<dbReference type="InterPro" id="IPR010982">
    <property type="entry name" value="Lambda_DNA-bd_dom_sf"/>
</dbReference>
<feature type="domain" description="HTH cro/C1-type" evidence="4">
    <location>
        <begin position="8"/>
        <end position="61"/>
    </location>
</feature>
<evidence type="ECO:0000313" key="5">
    <source>
        <dbReference type="EMBL" id="MFB5191196.1"/>
    </source>
</evidence>
<evidence type="ECO:0000259" key="4">
    <source>
        <dbReference type="PROSITE" id="PS50943"/>
    </source>
</evidence>
<dbReference type="PROSITE" id="PS50943">
    <property type="entry name" value="HTH_CROC1"/>
    <property type="match status" value="1"/>
</dbReference>
<dbReference type="SMART" id="SM00530">
    <property type="entry name" value="HTH_XRE"/>
    <property type="match status" value="1"/>
</dbReference>
<reference evidence="5 6" key="1">
    <citation type="journal article" date="2024" name="Int. J. Mol. Sci.">
        <title>Exploration of Alicyclobacillus spp. Genome in Search of Antibiotic Resistance.</title>
        <authorList>
            <person name="Bucka-Kolendo J."/>
            <person name="Kiousi D.E."/>
            <person name="Dekowska A."/>
            <person name="Mikolajczuk-Szczyrba A."/>
            <person name="Karadedos D.M."/>
            <person name="Michael P."/>
            <person name="Galanis A."/>
            <person name="Sokolowska B."/>
        </authorList>
    </citation>
    <scope>NUCLEOTIDE SEQUENCE [LARGE SCALE GENOMIC DNA]</scope>
    <source>
        <strain evidence="5 6">KKP 3000</strain>
    </source>
</reference>
<dbReference type="SMART" id="SM00028">
    <property type="entry name" value="TPR"/>
    <property type="match status" value="4"/>
</dbReference>
<keyword evidence="1" id="KW-0677">Repeat</keyword>
<keyword evidence="2 3" id="KW-0802">TPR repeat</keyword>
<name>A0ABV5AG08_9BACL</name>
<dbReference type="SUPFAM" id="SSF47413">
    <property type="entry name" value="lambda repressor-like DNA-binding domains"/>
    <property type="match status" value="1"/>
</dbReference>
<dbReference type="Pfam" id="PF01381">
    <property type="entry name" value="HTH_3"/>
    <property type="match status" value="1"/>
</dbReference>
<dbReference type="PROSITE" id="PS50005">
    <property type="entry name" value="TPR"/>
    <property type="match status" value="1"/>
</dbReference>
<dbReference type="InterPro" id="IPR019734">
    <property type="entry name" value="TPR_rpt"/>
</dbReference>
<dbReference type="Pfam" id="PF13181">
    <property type="entry name" value="TPR_8"/>
    <property type="match status" value="1"/>
</dbReference>
<dbReference type="EMBL" id="JBDXSU010000009">
    <property type="protein sequence ID" value="MFB5191196.1"/>
    <property type="molecule type" value="Genomic_DNA"/>
</dbReference>
<gene>
    <name evidence="5" type="ORF">KKP3000_004700</name>
</gene>
<comment type="caution">
    <text evidence="5">The sequence shown here is derived from an EMBL/GenBank/DDBJ whole genome shotgun (WGS) entry which is preliminary data.</text>
</comment>
<evidence type="ECO:0000256" key="1">
    <source>
        <dbReference type="ARBA" id="ARBA00022737"/>
    </source>
</evidence>
<accession>A0ABV5AG08</accession>
<evidence type="ECO:0000256" key="3">
    <source>
        <dbReference type="PROSITE-ProRule" id="PRU00339"/>
    </source>
</evidence>
<dbReference type="Pfam" id="PF13176">
    <property type="entry name" value="TPR_7"/>
    <property type="match status" value="1"/>
</dbReference>
<dbReference type="Pfam" id="PF13424">
    <property type="entry name" value="TPR_12"/>
    <property type="match status" value="1"/>
</dbReference>
<dbReference type="NCBIfam" id="TIGR00756">
    <property type="entry name" value="PPR"/>
    <property type="match status" value="1"/>
</dbReference>
<dbReference type="PANTHER" id="PTHR45641">
    <property type="entry name" value="TETRATRICOPEPTIDE REPEAT PROTEIN (AFU_ORTHOLOGUE AFUA_6G03870)"/>
    <property type="match status" value="1"/>
</dbReference>
<organism evidence="5 6">
    <name type="scientific">Alicyclobacillus fastidiosus</name>
    <dbReference type="NCBI Taxonomy" id="392011"/>
    <lineage>
        <taxon>Bacteria</taxon>
        <taxon>Bacillati</taxon>
        <taxon>Bacillota</taxon>
        <taxon>Bacilli</taxon>
        <taxon>Bacillales</taxon>
        <taxon>Alicyclobacillaceae</taxon>
        <taxon>Alicyclobacillus</taxon>
    </lineage>
</organism>
<proteinExistence type="predicted"/>
<sequence length="431" mass="49244">MDTLGKKIRTLRRKHKLTQQALADGIVTASMISQIESDRATPSAALLQHIARRLHVDSSFFESDLLDKSDELQNYRTARNLIDRELYAEAISLLQTLSWPLSPQFKAEVVYNEMANCYIKLGKLDDACRMYESVIQAGYEKNDIATTVHGYHNVGIVLRRLKRDRVARMYWQRAADLLEQNPDIQMPVAVRIYSNLGRIYLDERNWQSARETYQEALSLMNRFGGNFDTAKVYQGLSCALMQLQEFDLALAYIDTAIAINVTAQNIKGAAKCRINRSVILRTAQRYHEALEYVQSLRSSVSDKDDLLMLAIHHELALIYWYVDDYEGVLAESDMALRRSSIAPEVEAELRLLRARIHVMNGSVEFALREIERGRRLLAAGPPTSLWLAFQDVRRQCWLKSGREHDAIAECMAEAEQLVSTDRKPTNQNISA</sequence>
<evidence type="ECO:0000256" key="2">
    <source>
        <dbReference type="ARBA" id="ARBA00022803"/>
    </source>
</evidence>
<protein>
    <submittedName>
        <fullName evidence="5">Helix-turn-helix transcriptional regulator</fullName>
    </submittedName>
</protein>
<dbReference type="PANTHER" id="PTHR45641:SF19">
    <property type="entry name" value="NEPHROCYSTIN-3"/>
    <property type="match status" value="1"/>
</dbReference>
<dbReference type="RefSeq" id="WP_275476646.1">
    <property type="nucleotide sequence ID" value="NZ_CP162940.1"/>
</dbReference>
<feature type="repeat" description="TPR" evidence="3">
    <location>
        <begin position="190"/>
        <end position="223"/>
    </location>
</feature>
<keyword evidence="6" id="KW-1185">Reference proteome</keyword>
<dbReference type="PROSITE" id="PS51375">
    <property type="entry name" value="PPR"/>
    <property type="match status" value="1"/>
</dbReference>
<evidence type="ECO:0000313" key="6">
    <source>
        <dbReference type="Proteomes" id="UP001579974"/>
    </source>
</evidence>
<dbReference type="CDD" id="cd00093">
    <property type="entry name" value="HTH_XRE"/>
    <property type="match status" value="1"/>
</dbReference>
<dbReference type="SUPFAM" id="SSF48452">
    <property type="entry name" value="TPR-like"/>
    <property type="match status" value="2"/>
</dbReference>
<dbReference type="Proteomes" id="UP001579974">
    <property type="component" value="Unassembled WGS sequence"/>
</dbReference>
<dbReference type="InterPro" id="IPR001387">
    <property type="entry name" value="Cro/C1-type_HTH"/>
</dbReference>
<dbReference type="InterPro" id="IPR011990">
    <property type="entry name" value="TPR-like_helical_dom_sf"/>
</dbReference>